<dbReference type="InterPro" id="IPR036034">
    <property type="entry name" value="PDZ_sf"/>
</dbReference>
<reference evidence="3 4" key="1">
    <citation type="journal article" date="2023" name="Commun. Biol.">
        <title>Genome analysis of Parmales, the sister group of diatoms, reveals the evolutionary specialization of diatoms from phago-mixotrophs to photoautotrophs.</title>
        <authorList>
            <person name="Ban H."/>
            <person name="Sato S."/>
            <person name="Yoshikawa S."/>
            <person name="Yamada K."/>
            <person name="Nakamura Y."/>
            <person name="Ichinomiya M."/>
            <person name="Sato N."/>
            <person name="Blanc-Mathieu R."/>
            <person name="Endo H."/>
            <person name="Kuwata A."/>
            <person name="Ogata H."/>
        </authorList>
    </citation>
    <scope>NUCLEOTIDE SEQUENCE [LARGE SCALE GENOMIC DNA]</scope>
</reference>
<feature type="domain" description="PDZ" evidence="2">
    <location>
        <begin position="149"/>
        <end position="237"/>
    </location>
</feature>
<dbReference type="InterPro" id="IPR001478">
    <property type="entry name" value="PDZ"/>
</dbReference>
<dbReference type="PROSITE" id="PS50106">
    <property type="entry name" value="PDZ"/>
    <property type="match status" value="1"/>
</dbReference>
<keyword evidence="4" id="KW-1185">Reference proteome</keyword>
<evidence type="ECO:0000313" key="3">
    <source>
        <dbReference type="EMBL" id="GMI33612.1"/>
    </source>
</evidence>
<proteinExistence type="predicted"/>
<evidence type="ECO:0000256" key="1">
    <source>
        <dbReference type="SAM" id="SignalP"/>
    </source>
</evidence>
<name>A0ABQ6MUG2_9STRA</name>
<protein>
    <recommendedName>
        <fullName evidence="2">PDZ domain-containing protein</fullName>
    </recommendedName>
</protein>
<comment type="caution">
    <text evidence="3">The sequence shown here is derived from an EMBL/GenBank/DDBJ whole genome shotgun (WGS) entry which is preliminary data.</text>
</comment>
<dbReference type="EMBL" id="BRYB01006111">
    <property type="protein sequence ID" value="GMI33612.1"/>
    <property type="molecule type" value="Genomic_DNA"/>
</dbReference>
<evidence type="ECO:0000313" key="4">
    <source>
        <dbReference type="Proteomes" id="UP001165060"/>
    </source>
</evidence>
<feature type="chain" id="PRO_5045198622" description="PDZ domain-containing protein" evidence="1">
    <location>
        <begin position="17"/>
        <end position="248"/>
    </location>
</feature>
<dbReference type="Proteomes" id="UP001165060">
    <property type="component" value="Unassembled WGS sequence"/>
</dbReference>
<keyword evidence="1" id="KW-0732">Signal</keyword>
<sequence>MAVVGPLLALAVGGLAWFVWKNAKGEGAAGGVDVEMGAGEVVNPMAEGEHPLLAALYGGKEIQAAADEYLGAKLANPLFDALPADVMGEIRGDLALELVSRLRAAGGEDGYPQAVKEFDDIARITMEARLKPKGSSRRASTKVNVRMVTATIRKGPDGIGLGIVVGSNEKKSRTLVKSIMEELDAISIVRPEGASLGVGDELVGIGQEKIKGWGIEQVTGRLRDVPEDGTVTLTFAQRVEAEIEVVIN</sequence>
<feature type="signal peptide" evidence="1">
    <location>
        <begin position="1"/>
        <end position="16"/>
    </location>
</feature>
<dbReference type="SUPFAM" id="SSF50156">
    <property type="entry name" value="PDZ domain-like"/>
    <property type="match status" value="1"/>
</dbReference>
<gene>
    <name evidence="3" type="ORF">TeGR_g5260</name>
</gene>
<organism evidence="3 4">
    <name type="scientific">Tetraparma gracilis</name>
    <dbReference type="NCBI Taxonomy" id="2962635"/>
    <lineage>
        <taxon>Eukaryota</taxon>
        <taxon>Sar</taxon>
        <taxon>Stramenopiles</taxon>
        <taxon>Ochrophyta</taxon>
        <taxon>Bolidophyceae</taxon>
        <taxon>Parmales</taxon>
        <taxon>Triparmaceae</taxon>
        <taxon>Tetraparma</taxon>
    </lineage>
</organism>
<accession>A0ABQ6MUG2</accession>
<evidence type="ECO:0000259" key="2">
    <source>
        <dbReference type="PROSITE" id="PS50106"/>
    </source>
</evidence>
<dbReference type="Gene3D" id="2.30.42.10">
    <property type="match status" value="1"/>
</dbReference>